<reference evidence="1 2" key="1">
    <citation type="submission" date="2007-06" db="EMBL/GenBank/DDBJ databases">
        <authorList>
            <person name="Shimkets L."/>
            <person name="Ferriera S."/>
            <person name="Johnson J."/>
            <person name="Kravitz S."/>
            <person name="Beeson K."/>
            <person name="Sutton G."/>
            <person name="Rogers Y.-H."/>
            <person name="Friedman R."/>
            <person name="Frazier M."/>
            <person name="Venter J.C."/>
        </authorList>
    </citation>
    <scope>NUCLEOTIDE SEQUENCE [LARGE SCALE GENOMIC DNA]</scope>
    <source>
        <strain evidence="1 2">SIR-1</strain>
    </source>
</reference>
<dbReference type="OrthoDB" id="3505502at2"/>
<gene>
    <name evidence="1" type="ORF">PPSIR1_35217</name>
</gene>
<dbReference type="AlphaFoldDB" id="A6G3V1"/>
<dbReference type="EMBL" id="ABCS01000019">
    <property type="protein sequence ID" value="EDM79488.1"/>
    <property type="molecule type" value="Genomic_DNA"/>
</dbReference>
<dbReference type="SUPFAM" id="SSF52058">
    <property type="entry name" value="L domain-like"/>
    <property type="match status" value="1"/>
</dbReference>
<sequence>MSSPEPATSVLALASRPPSEAAFAKLMDALAAQAKAGEALALAPVEAQLDAWPDAARMWRVWQPKHPGWSLVRRLDLSHAHWAKPWRPATLSSEAGAGLTQLDLNLGWPKRGASGKDLCTGASFWPAAPALLGLQTLNISLATLDEVALKLGRTPGLRALKVWDGAARDRAFEVDELAPLTELRRLELGRCDLSDRCLPESVALEELHLDAVAGLGGLGGSRLERLRLLELTNLDLGGRPLPPMPALERLVLRGVDGVEGALVHLSDAVVIEAELFHPRHFLGLVEDPRLRALSCYFWDDPDAPAPALGALSGLERLRYEVYMETEEEPELSSLGGLRELALCAGEEPTDSWPELTCDLERLRGLTQLRALDLNRRNVANPGVLAELVKLERLDLHGCEGIESLDFLAKLERLEVLSLPSTVEDLGVLERLPKLRELRLVGPKYGDGEILEDWRLRDCSVLGRLSSLEILHIGDKDEVEGLDLSGCVKLRELEIGEMDKLETITGLESLPALRSLSLELGEESPYAEAWEARGLGWSFVGREAVAALRASLRETPL</sequence>
<dbReference type="PANTHER" id="PTHR47186:SF61">
    <property type="entry name" value="LEUCINE-RICH REPEAT-CONTAINING PROTEIN 57-RELATED"/>
    <property type="match status" value="1"/>
</dbReference>
<organism evidence="1 2">
    <name type="scientific">Plesiocystis pacifica SIR-1</name>
    <dbReference type="NCBI Taxonomy" id="391625"/>
    <lineage>
        <taxon>Bacteria</taxon>
        <taxon>Pseudomonadati</taxon>
        <taxon>Myxococcota</taxon>
        <taxon>Polyangia</taxon>
        <taxon>Nannocystales</taxon>
        <taxon>Nannocystaceae</taxon>
        <taxon>Plesiocystis</taxon>
    </lineage>
</organism>
<accession>A6G3V1</accession>
<dbReference type="Proteomes" id="UP000005801">
    <property type="component" value="Unassembled WGS sequence"/>
</dbReference>
<dbReference type="InterPro" id="IPR032675">
    <property type="entry name" value="LRR_dom_sf"/>
</dbReference>
<evidence type="ECO:0000313" key="2">
    <source>
        <dbReference type="Proteomes" id="UP000005801"/>
    </source>
</evidence>
<comment type="caution">
    <text evidence="1">The sequence shown here is derived from an EMBL/GenBank/DDBJ whole genome shotgun (WGS) entry which is preliminary data.</text>
</comment>
<dbReference type="RefSeq" id="WP_006971400.1">
    <property type="nucleotide sequence ID" value="NZ_ABCS01000019.1"/>
</dbReference>
<dbReference type="STRING" id="391625.PPSIR1_35217"/>
<name>A6G3V1_9BACT</name>
<evidence type="ECO:0000313" key="1">
    <source>
        <dbReference type="EMBL" id="EDM79488.1"/>
    </source>
</evidence>
<keyword evidence="2" id="KW-1185">Reference proteome</keyword>
<dbReference type="SUPFAM" id="SSF52047">
    <property type="entry name" value="RNI-like"/>
    <property type="match status" value="1"/>
</dbReference>
<dbReference type="Gene3D" id="3.80.10.10">
    <property type="entry name" value="Ribonuclease Inhibitor"/>
    <property type="match status" value="2"/>
</dbReference>
<proteinExistence type="predicted"/>
<protein>
    <submittedName>
        <fullName evidence="1">Uncharacterized protein</fullName>
    </submittedName>
</protein>
<dbReference type="PANTHER" id="PTHR47186">
    <property type="entry name" value="LEUCINE-RICH REPEAT-CONTAINING PROTEIN 57"/>
    <property type="match status" value="1"/>
</dbReference>